<dbReference type="Proteomes" id="UP001311232">
    <property type="component" value="Unassembled WGS sequence"/>
</dbReference>
<proteinExistence type="predicted"/>
<feature type="compositionally biased region" description="Pro residues" evidence="1">
    <location>
        <begin position="69"/>
        <end position="83"/>
    </location>
</feature>
<evidence type="ECO:0000313" key="2">
    <source>
        <dbReference type="EMBL" id="KAK5605691.1"/>
    </source>
</evidence>
<comment type="caution">
    <text evidence="2">The sequence shown here is derived from an EMBL/GenBank/DDBJ whole genome shotgun (WGS) entry which is preliminary data.</text>
</comment>
<feature type="compositionally biased region" description="Basic and acidic residues" evidence="1">
    <location>
        <begin position="53"/>
        <end position="67"/>
    </location>
</feature>
<protein>
    <submittedName>
        <fullName evidence="2">Uncharacterized protein</fullName>
    </submittedName>
</protein>
<reference evidence="2 3" key="1">
    <citation type="submission" date="2021-06" db="EMBL/GenBank/DDBJ databases">
        <authorList>
            <person name="Palmer J.M."/>
        </authorList>
    </citation>
    <scope>NUCLEOTIDE SEQUENCE [LARGE SCALE GENOMIC DNA]</scope>
    <source>
        <strain evidence="2 3">MEX-2019</strain>
        <tissue evidence="2">Muscle</tissue>
    </source>
</reference>
<name>A0AAV9R9S9_9TELE</name>
<evidence type="ECO:0000313" key="3">
    <source>
        <dbReference type="Proteomes" id="UP001311232"/>
    </source>
</evidence>
<dbReference type="AlphaFoldDB" id="A0AAV9R9S9"/>
<feature type="compositionally biased region" description="Polar residues" evidence="1">
    <location>
        <begin position="173"/>
        <end position="193"/>
    </location>
</feature>
<keyword evidence="3" id="KW-1185">Reference proteome</keyword>
<evidence type="ECO:0000256" key="1">
    <source>
        <dbReference type="SAM" id="MobiDB-lite"/>
    </source>
</evidence>
<sequence>MEWAEGGVWGWGGKNWGAKCSPREPGSPANPNRHPVLRFPTKERSIGASTGPKARDRQQAARTDQKPGPKLPASPPRNRPNPLNPDSQPRHPVPRPKKPLTPNEEEPARNTRSEDQECGPTPKKRAAQPAQCNKNTPDKGGHMTNMPSHPQTHGAEPTECPVPVATPAGYWTAATTRPAGQQNTSHNNTEAGN</sequence>
<feature type="region of interest" description="Disordered" evidence="1">
    <location>
        <begin position="1"/>
        <end position="193"/>
    </location>
</feature>
<organism evidence="2 3">
    <name type="scientific">Crenichthys baileyi</name>
    <name type="common">White River springfish</name>
    <dbReference type="NCBI Taxonomy" id="28760"/>
    <lineage>
        <taxon>Eukaryota</taxon>
        <taxon>Metazoa</taxon>
        <taxon>Chordata</taxon>
        <taxon>Craniata</taxon>
        <taxon>Vertebrata</taxon>
        <taxon>Euteleostomi</taxon>
        <taxon>Actinopterygii</taxon>
        <taxon>Neopterygii</taxon>
        <taxon>Teleostei</taxon>
        <taxon>Neoteleostei</taxon>
        <taxon>Acanthomorphata</taxon>
        <taxon>Ovalentaria</taxon>
        <taxon>Atherinomorphae</taxon>
        <taxon>Cyprinodontiformes</taxon>
        <taxon>Goodeidae</taxon>
        <taxon>Crenichthys</taxon>
    </lineage>
</organism>
<gene>
    <name evidence="2" type="ORF">CRENBAI_007643</name>
</gene>
<accession>A0AAV9R9S9</accession>
<feature type="compositionally biased region" description="Basic and acidic residues" evidence="1">
    <location>
        <begin position="106"/>
        <end position="115"/>
    </location>
</feature>
<dbReference type="EMBL" id="JAHHUM010002179">
    <property type="protein sequence ID" value="KAK5605691.1"/>
    <property type="molecule type" value="Genomic_DNA"/>
</dbReference>